<evidence type="ECO:0000313" key="1">
    <source>
        <dbReference type="EMBL" id="KAK3077773.1"/>
    </source>
</evidence>
<accession>A0ACC3DMH0</accession>
<reference evidence="1" key="1">
    <citation type="submission" date="2024-09" db="EMBL/GenBank/DDBJ databases">
        <title>Black Yeasts Isolated from many extreme environments.</title>
        <authorList>
            <person name="Coleine C."/>
            <person name="Stajich J.E."/>
            <person name="Selbmann L."/>
        </authorList>
    </citation>
    <scope>NUCLEOTIDE SEQUENCE</scope>
    <source>
        <strain evidence="1">CCFEE 5737</strain>
    </source>
</reference>
<feature type="non-terminal residue" evidence="1">
    <location>
        <position position="1"/>
    </location>
</feature>
<gene>
    <name evidence="1" type="ORF">LTS18_009350</name>
</gene>
<dbReference type="Proteomes" id="UP001186974">
    <property type="component" value="Unassembled WGS sequence"/>
</dbReference>
<name>A0ACC3DMH0_9PEZI</name>
<dbReference type="EMBL" id="JAWDJW010002520">
    <property type="protein sequence ID" value="KAK3077773.1"/>
    <property type="molecule type" value="Genomic_DNA"/>
</dbReference>
<evidence type="ECO:0000313" key="2">
    <source>
        <dbReference type="Proteomes" id="UP001186974"/>
    </source>
</evidence>
<sequence>DFATHLTSKRSFYSAYKRSDIDSVSYFEKYNPHSHFFTIAATFNAPRVELADFNKELPKVLARYADLIYADDIWDQRVPDAKAAAHAKMGLDAERGGVVVVRPDGYVGCVVKLEEGEGTVEALNQYFSTFVTKKVGGSEARL</sequence>
<organism evidence="1 2">
    <name type="scientific">Coniosporium uncinatum</name>
    <dbReference type="NCBI Taxonomy" id="93489"/>
    <lineage>
        <taxon>Eukaryota</taxon>
        <taxon>Fungi</taxon>
        <taxon>Dikarya</taxon>
        <taxon>Ascomycota</taxon>
        <taxon>Pezizomycotina</taxon>
        <taxon>Dothideomycetes</taxon>
        <taxon>Dothideomycetes incertae sedis</taxon>
        <taxon>Coniosporium</taxon>
    </lineage>
</organism>
<keyword evidence="2" id="KW-1185">Reference proteome</keyword>
<comment type="caution">
    <text evidence="1">The sequence shown here is derived from an EMBL/GenBank/DDBJ whole genome shotgun (WGS) entry which is preliminary data.</text>
</comment>
<proteinExistence type="predicted"/>
<protein>
    <submittedName>
        <fullName evidence="1">Uncharacterized protein</fullName>
    </submittedName>
</protein>